<evidence type="ECO:0000313" key="1">
    <source>
        <dbReference type="EMBL" id="MDC0747179.1"/>
    </source>
</evidence>
<comment type="caution">
    <text evidence="1">The sequence shown here is derived from an EMBL/GenBank/DDBJ whole genome shotgun (WGS) entry which is preliminary data.</text>
</comment>
<evidence type="ECO:0000313" key="2">
    <source>
        <dbReference type="Proteomes" id="UP001221411"/>
    </source>
</evidence>
<proteinExistence type="predicted"/>
<protein>
    <submittedName>
        <fullName evidence="1">Ferritin-like domain-containing protein</fullName>
    </submittedName>
</protein>
<name>A0ABT5F0N7_9BACT</name>
<dbReference type="CDD" id="cd00657">
    <property type="entry name" value="Ferritin_like"/>
    <property type="match status" value="1"/>
</dbReference>
<dbReference type="SUPFAM" id="SSF47240">
    <property type="entry name" value="Ferritin-like"/>
    <property type="match status" value="1"/>
</dbReference>
<gene>
    <name evidence="1" type="ORF">POL67_37970</name>
</gene>
<dbReference type="Proteomes" id="UP001221411">
    <property type="component" value="Unassembled WGS sequence"/>
</dbReference>
<dbReference type="RefSeq" id="WP_271925545.1">
    <property type="nucleotide sequence ID" value="NZ_JAQNDO010000001.1"/>
</dbReference>
<dbReference type="Gene3D" id="1.10.620.20">
    <property type="entry name" value="Ribonucleotide Reductase, subunit A"/>
    <property type="match status" value="1"/>
</dbReference>
<accession>A0ABT5F0N7</accession>
<dbReference type="InterPro" id="IPR012348">
    <property type="entry name" value="RNR-like"/>
</dbReference>
<dbReference type="EMBL" id="JAQNDO010000001">
    <property type="protein sequence ID" value="MDC0747179.1"/>
    <property type="molecule type" value="Genomic_DNA"/>
</dbReference>
<reference evidence="1 2" key="1">
    <citation type="submission" date="2022-11" db="EMBL/GenBank/DDBJ databases">
        <title>Minimal conservation of predation-associated metabolite biosynthetic gene clusters underscores biosynthetic potential of Myxococcota including descriptions for ten novel species: Archangium lansinium sp. nov., Myxococcus landrumus sp. nov., Nannocystis bai.</title>
        <authorList>
            <person name="Ahearne A."/>
            <person name="Stevens C."/>
            <person name="Dowd S."/>
        </authorList>
    </citation>
    <scope>NUCLEOTIDE SEQUENCE [LARGE SCALE GENOMIC DNA]</scope>
    <source>
        <strain evidence="1 2">RJM3</strain>
    </source>
</reference>
<organism evidence="1 2">
    <name type="scientific">Polyangium mundeleinium</name>
    <dbReference type="NCBI Taxonomy" id="2995306"/>
    <lineage>
        <taxon>Bacteria</taxon>
        <taxon>Pseudomonadati</taxon>
        <taxon>Myxococcota</taxon>
        <taxon>Polyangia</taxon>
        <taxon>Polyangiales</taxon>
        <taxon>Polyangiaceae</taxon>
        <taxon>Polyangium</taxon>
    </lineage>
</organism>
<keyword evidence="2" id="KW-1185">Reference proteome</keyword>
<dbReference type="InterPro" id="IPR009078">
    <property type="entry name" value="Ferritin-like_SF"/>
</dbReference>
<sequence length="272" mass="30316">MAREVFDLSFSNGFARTLHERALGDIEQDYPWQSLEPSRYPPLLLARARVGWTENAFNEFCTAAAMGQMLQALVQARAPLDLIGMASRFAIDEVLHIELCARMAMRLGGGAPIHYDPEDIVFALDPSLTPLERSNELVVRLCCVGEALSFPLLSGAMRSASHPLSRSILETIVRDEAHHGKFGFLYLDWIRAELRPAERDRLGKAARQTLDAYRSLWERGPSHVVAGVTSEGFLLEHVRELGWMEASAYAELARVTIEESVRAPLARAGIML</sequence>